<evidence type="ECO:0000259" key="3">
    <source>
        <dbReference type="PROSITE" id="PS50893"/>
    </source>
</evidence>
<keyword evidence="2" id="KW-0067">ATP-binding</keyword>
<dbReference type="GO" id="GO:0016887">
    <property type="term" value="F:ATP hydrolysis activity"/>
    <property type="evidence" value="ECO:0007669"/>
    <property type="project" value="InterPro"/>
</dbReference>
<sequence>MKVIRCEQLSKSYGHRQALQQVTCAIDGQKIVGIIGRNGAGKSTLLHIFSGHIKATNGTCQLFDQNPFNNIRTAANTILIDDQLSFSNYLSLSDILTMAADFYPNWQNDLAYRLLQYAEIDLAVKHQQLSKGHRAIFNVVYGLVARCAFTILDEPMNGMDEAIRQDFYRVILKEYIAFPRTILIASHHLQEMETILEEILLLHKGKIITHATIDELREQLISLTGPNEEIDVLCAYLPIYARKTMANLSSIIVDAYQLKLSHEELQARGITQTALSVSDVCKYLTYEEGSDIDAIFD</sequence>
<feature type="domain" description="ABC transporter" evidence="3">
    <location>
        <begin position="4"/>
        <end position="229"/>
    </location>
</feature>
<keyword evidence="1" id="KW-0547">Nucleotide-binding</keyword>
<gene>
    <name evidence="4" type="ORF">ADM90_11300</name>
</gene>
<evidence type="ECO:0000256" key="1">
    <source>
        <dbReference type="ARBA" id="ARBA00022741"/>
    </source>
</evidence>
<dbReference type="Pfam" id="PF00005">
    <property type="entry name" value="ABC_tran"/>
    <property type="match status" value="1"/>
</dbReference>
<evidence type="ECO:0000313" key="5">
    <source>
        <dbReference type="Proteomes" id="UP000037977"/>
    </source>
</evidence>
<dbReference type="AlphaFoldDB" id="A0A0N0CVZ3"/>
<evidence type="ECO:0000256" key="2">
    <source>
        <dbReference type="ARBA" id="ARBA00022840"/>
    </source>
</evidence>
<protein>
    <recommendedName>
        <fullName evidence="3">ABC transporter domain-containing protein</fullName>
    </recommendedName>
</protein>
<name>A0A0N0CVZ3_9BACI</name>
<dbReference type="GO" id="GO:0005524">
    <property type="term" value="F:ATP binding"/>
    <property type="evidence" value="ECO:0007669"/>
    <property type="project" value="UniProtKB-KW"/>
</dbReference>
<dbReference type="PANTHER" id="PTHR43158:SF5">
    <property type="entry name" value="ABC TRANSPORTER, ATP-BINDING PROTEIN"/>
    <property type="match status" value="1"/>
</dbReference>
<dbReference type="InterPro" id="IPR003439">
    <property type="entry name" value="ABC_transporter-like_ATP-bd"/>
</dbReference>
<comment type="caution">
    <text evidence="4">The sequence shown here is derived from an EMBL/GenBank/DDBJ whole genome shotgun (WGS) entry which is preliminary data.</text>
</comment>
<keyword evidence="5" id="KW-1185">Reference proteome</keyword>
<dbReference type="STRING" id="33935.ADM90_11300"/>
<dbReference type="InterPro" id="IPR027417">
    <property type="entry name" value="P-loop_NTPase"/>
</dbReference>
<dbReference type="PATRIC" id="fig|33935.3.peg.4172"/>
<dbReference type="OrthoDB" id="9804819at2"/>
<accession>A0A0N0CVZ3</accession>
<organism evidence="4 5">
    <name type="scientific">Lysinibacillus macroides</name>
    <dbReference type="NCBI Taxonomy" id="33935"/>
    <lineage>
        <taxon>Bacteria</taxon>
        <taxon>Bacillati</taxon>
        <taxon>Bacillota</taxon>
        <taxon>Bacilli</taxon>
        <taxon>Bacillales</taxon>
        <taxon>Bacillaceae</taxon>
        <taxon>Lysinibacillus</taxon>
    </lineage>
</organism>
<dbReference type="PANTHER" id="PTHR43158">
    <property type="entry name" value="SKFA PEPTIDE EXPORT ATP-BINDING PROTEIN SKFE"/>
    <property type="match status" value="1"/>
</dbReference>
<dbReference type="EMBL" id="LGCI01000006">
    <property type="protein sequence ID" value="KOY82217.1"/>
    <property type="molecule type" value="Genomic_DNA"/>
</dbReference>
<evidence type="ECO:0000313" key="4">
    <source>
        <dbReference type="EMBL" id="KOY82217.1"/>
    </source>
</evidence>
<dbReference type="SUPFAM" id="SSF52540">
    <property type="entry name" value="P-loop containing nucleoside triphosphate hydrolases"/>
    <property type="match status" value="1"/>
</dbReference>
<dbReference type="Gene3D" id="3.40.50.300">
    <property type="entry name" value="P-loop containing nucleotide triphosphate hydrolases"/>
    <property type="match status" value="1"/>
</dbReference>
<dbReference type="PROSITE" id="PS50893">
    <property type="entry name" value="ABC_TRANSPORTER_2"/>
    <property type="match status" value="1"/>
</dbReference>
<dbReference type="SMART" id="SM00382">
    <property type="entry name" value="AAA"/>
    <property type="match status" value="1"/>
</dbReference>
<dbReference type="RefSeq" id="WP_053995117.1">
    <property type="nucleotide sequence ID" value="NZ_CP065643.1"/>
</dbReference>
<dbReference type="Proteomes" id="UP000037977">
    <property type="component" value="Unassembled WGS sequence"/>
</dbReference>
<proteinExistence type="predicted"/>
<dbReference type="InterPro" id="IPR003593">
    <property type="entry name" value="AAA+_ATPase"/>
</dbReference>
<reference evidence="4 5" key="1">
    <citation type="submission" date="2015-07" db="EMBL/GenBank/DDBJ databases">
        <title>Genome sequencing project for genomic taxonomy and phylogenomics of Bacillus-like bacteria.</title>
        <authorList>
            <person name="Liu B."/>
            <person name="Wang J."/>
            <person name="Zhu Y."/>
            <person name="Liu G."/>
            <person name="Chen Q."/>
            <person name="Chen Z."/>
            <person name="Che J."/>
            <person name="Ge C."/>
            <person name="Shi H."/>
            <person name="Pan Z."/>
            <person name="Liu X."/>
        </authorList>
    </citation>
    <scope>NUCLEOTIDE SEQUENCE [LARGE SCALE GENOMIC DNA]</scope>
    <source>
        <strain evidence="4 5">DSM 54</strain>
    </source>
</reference>